<proteinExistence type="predicted"/>
<reference evidence="1" key="1">
    <citation type="submission" date="2018-10" db="EMBL/GenBank/DDBJ databases">
        <title>Hidden diversity of soil giant viruses.</title>
        <authorList>
            <person name="Schulz F."/>
            <person name="Alteio L."/>
            <person name="Goudeau D."/>
            <person name="Ryan E.M."/>
            <person name="Malmstrom R.R."/>
            <person name="Blanchard J."/>
            <person name="Woyke T."/>
        </authorList>
    </citation>
    <scope>NUCLEOTIDE SEQUENCE</scope>
    <source>
        <strain evidence="1">HYV1</strain>
    </source>
</reference>
<gene>
    <name evidence="1" type="ORF">Hyperionvirus9_58</name>
</gene>
<evidence type="ECO:0000313" key="1">
    <source>
        <dbReference type="EMBL" id="AYV83641.1"/>
    </source>
</evidence>
<accession>A0A3G5ABI1</accession>
<dbReference type="EMBL" id="MK072391">
    <property type="protein sequence ID" value="AYV83641.1"/>
    <property type="molecule type" value="Genomic_DNA"/>
</dbReference>
<organism evidence="1">
    <name type="scientific">Hyperionvirus sp</name>
    <dbReference type="NCBI Taxonomy" id="2487770"/>
    <lineage>
        <taxon>Viruses</taxon>
        <taxon>Varidnaviria</taxon>
        <taxon>Bamfordvirae</taxon>
        <taxon>Nucleocytoviricota</taxon>
        <taxon>Megaviricetes</taxon>
        <taxon>Imitervirales</taxon>
        <taxon>Mimiviridae</taxon>
        <taxon>Klosneuvirinae</taxon>
    </lineage>
</organism>
<sequence length="911" mass="97043">MVGDFYGGGCGCGSAGFESSRALAGAGTYGGFLGGYGGRFGGGGYLGGGIDRFGGLEGGIGRGFGGFEGGIGRGLGCGSEPYGLLAGGFRGGFRGGHGGERIEERERFEGGDERSGSRRCGARRCGGPCDQERLEALIKEEDDLAKAVRIQEQGVEELCAQRTSLEAQTVIYETAIKQGLQKLSQLQSLNLSLNTSLSQLNGVVQGQTQAATALVNQERQMAVAMVNREEEIIALENELPVETIVRQVPRAPVRQVRQVRQALPRAAPLPVRRIARAAAPRTRVCQTGAGMNDDEICQTGGGRNPVAFRAPVEEIVEYVDEPIYEYAPIPRRATATTYLNDVEDEICIDPPLRQGCLNSENLSARLGALLGAAATTVGGRKMVNEQLKQLRGDLGLAQMNLSVQNAQLNATAANVNALWYRDCNGCPEPCAPTKPILCGCNVVAPPTCPGNDFACAGCVPECEKNPCFDDRSQDSCCTRPPLVCDQPRCRAPVCEAPSTCCRPPVREPQRVCPNPPPPPCCREQPIVCSRQPQVCPVPCGCERPPIVCPRRQPVCPAVPCGCEGPIVCPAQPVCQAPQPCVYEPELPQCIRPPTCTLPQVRPTVARRLIPALARRVAPCAAEEIFEDVIEEELPCQPSVYDPVRALPVYQRPTYAGVNNPYSNVGIYAPRTAQPFTRLGRPLAPLRSRFIPRSGLRAPCAPLIPPRCGAPIDPCYEPLPELPGCALPQLPGCALPQLPGCALPQLPGCALPQLPTVCDAPCALDDFVCGARQCSTLCTCSEVCNQQKDCIMNVTGIATTCDPLGTKLPFGTIVYLTPITVSSTTLGPIVQLQCPTANDNMRFIIIRFPLSGLSTGQTATINPPVGQSILGPDGMTDKIPLPAGQEATFNFIANNFAGTGCLVGNYWQVWVK</sequence>
<protein>
    <submittedName>
        <fullName evidence="1">Uncharacterized protein</fullName>
    </submittedName>
</protein>
<name>A0A3G5ABI1_9VIRU</name>